<protein>
    <recommendedName>
        <fullName evidence="5">Transcriptional regulator</fullName>
    </recommendedName>
</protein>
<geneLocation type="plasmid" evidence="4">
    <name>prln3</name>
</geneLocation>
<dbReference type="PANTHER" id="PTHR35568">
    <property type="entry name" value="TRANSCRIPTIONAL REGULATOR DAUR"/>
    <property type="match status" value="1"/>
</dbReference>
<evidence type="ECO:0000313" key="3">
    <source>
        <dbReference type="EMBL" id="AUW47220.1"/>
    </source>
</evidence>
<dbReference type="InterPro" id="IPR039446">
    <property type="entry name" value="DauR-like"/>
</dbReference>
<dbReference type="Pfam" id="PF08348">
    <property type="entry name" value="PAS_6"/>
    <property type="match status" value="1"/>
</dbReference>
<evidence type="ECO:0008006" key="5">
    <source>
        <dbReference type="Google" id="ProtNLM"/>
    </source>
</evidence>
<organism evidence="3 4">
    <name type="scientific">Rhizobium leguminosarum</name>
    <dbReference type="NCBI Taxonomy" id="384"/>
    <lineage>
        <taxon>Bacteria</taxon>
        <taxon>Pseudomonadati</taxon>
        <taxon>Pseudomonadota</taxon>
        <taxon>Alphaproteobacteria</taxon>
        <taxon>Hyphomicrobiales</taxon>
        <taxon>Rhizobiaceae</taxon>
        <taxon>Rhizobium/Agrobacterium group</taxon>
        <taxon>Rhizobium</taxon>
    </lineage>
</organism>
<dbReference type="RefSeq" id="WP_080642921.1">
    <property type="nucleotide sequence ID" value="NZ_CP025015.1"/>
</dbReference>
<dbReference type="AlphaFoldDB" id="A0A2K9ZG94"/>
<accession>A0A2K9ZG94</accession>
<feature type="domain" description="Transcriptional regulator DauR-like HTH" evidence="2">
    <location>
        <begin position="167"/>
        <end position="227"/>
    </location>
</feature>
<proteinExistence type="predicted"/>
<feature type="domain" description="YheO-like" evidence="1">
    <location>
        <begin position="19"/>
        <end position="139"/>
    </location>
</feature>
<dbReference type="Proteomes" id="UP000238523">
    <property type="component" value="Plasmid pRLN3"/>
</dbReference>
<dbReference type="Pfam" id="PF13309">
    <property type="entry name" value="HTH_22"/>
    <property type="match status" value="1"/>
</dbReference>
<evidence type="ECO:0000259" key="1">
    <source>
        <dbReference type="Pfam" id="PF08348"/>
    </source>
</evidence>
<gene>
    <name evidence="3" type="ORF">CUJ84_pRLN3000082</name>
</gene>
<evidence type="ECO:0000313" key="4">
    <source>
        <dbReference type="Proteomes" id="UP000238523"/>
    </source>
</evidence>
<reference evidence="3 4" key="1">
    <citation type="submission" date="2017-11" db="EMBL/GenBank/DDBJ databases">
        <title>Complete genome of Rhizobium leguminosarum Norway, an ineffective micro-symbiont.</title>
        <authorList>
            <person name="Hoffrichter A."/>
            <person name="Liang J."/>
            <person name="Brachmann A."/>
            <person name="Marin M."/>
        </authorList>
    </citation>
    <scope>NUCLEOTIDE SEQUENCE [LARGE SCALE GENOMIC DNA]</scope>
    <source>
        <strain evidence="3 4">Norway</strain>
        <plasmid evidence="4">prln3</plasmid>
    </source>
</reference>
<sequence>MAVERMRPSTDAERRLVIDALASVVAGLAKCFGPNTEIVLHDLAKPEESIVAIANGKLSGRTVGSSIISGPFGDVGLKKLIAGDMNEVNEPRTIVDGYKTRTRTGLELESTSILLRDNEGTAYAAICVNADRSKMRELKALILELANEQQQADDPGEGGALSVEEIVTEIIDTSIKATGKTVGQMQKEDKMEAVRNMSLRGLFMIRSSVDVAAASLGISRFTVYSYLEQIKSASK</sequence>
<dbReference type="PANTHER" id="PTHR35568:SF1">
    <property type="entry name" value="TRANSCRIPTIONAL REGULATOR DAUR"/>
    <property type="match status" value="1"/>
</dbReference>
<evidence type="ECO:0000259" key="2">
    <source>
        <dbReference type="Pfam" id="PF13309"/>
    </source>
</evidence>
<keyword evidence="3" id="KW-0614">Plasmid</keyword>
<dbReference type="EMBL" id="CP025015">
    <property type="protein sequence ID" value="AUW47220.1"/>
    <property type="molecule type" value="Genomic_DNA"/>
</dbReference>
<name>A0A2K9ZG94_RHILE</name>
<dbReference type="InterPro" id="IPR013559">
    <property type="entry name" value="YheO"/>
</dbReference>
<dbReference type="InterPro" id="IPR039445">
    <property type="entry name" value="DauR-like_HTH"/>
</dbReference>